<keyword evidence="2" id="KW-1185">Reference proteome</keyword>
<protein>
    <submittedName>
        <fullName evidence="1">Uncharacterized protein</fullName>
    </submittedName>
</protein>
<gene>
    <name evidence="1" type="ORF">FA15DRAFT_758545</name>
</gene>
<sequence>MPMYSTSETFKLKFRNLIYCANLLESDYLSLRERELAGLLSMSLKEFRHFRAVAQHPRFPRTPAQLAESYAALELYNYATFGANSNDGVPFCYTNLGGSSQDLERTLERYESDEKEVKRICILQFLDIVVQTPPSSTPGHEQGATTGTQDEVTAPIPITETPLDKFHPTKCRWRTPMDLDVKRPASCTTQTFTDMDTLWKHVANVHILPQYRNAYPFPRRSYASGICFAKLDIHAASRS</sequence>
<evidence type="ECO:0000313" key="1">
    <source>
        <dbReference type="EMBL" id="TFK21700.1"/>
    </source>
</evidence>
<dbReference type="AlphaFoldDB" id="A0A5C3KMT8"/>
<dbReference type="EMBL" id="ML210260">
    <property type="protein sequence ID" value="TFK21700.1"/>
    <property type="molecule type" value="Genomic_DNA"/>
</dbReference>
<reference evidence="1 2" key="1">
    <citation type="journal article" date="2019" name="Nat. Ecol. Evol.">
        <title>Megaphylogeny resolves global patterns of mushroom evolution.</title>
        <authorList>
            <person name="Varga T."/>
            <person name="Krizsan K."/>
            <person name="Foldi C."/>
            <person name="Dima B."/>
            <person name="Sanchez-Garcia M."/>
            <person name="Sanchez-Ramirez S."/>
            <person name="Szollosi G.J."/>
            <person name="Szarkandi J.G."/>
            <person name="Papp V."/>
            <person name="Albert L."/>
            <person name="Andreopoulos W."/>
            <person name="Angelini C."/>
            <person name="Antonin V."/>
            <person name="Barry K.W."/>
            <person name="Bougher N.L."/>
            <person name="Buchanan P."/>
            <person name="Buyck B."/>
            <person name="Bense V."/>
            <person name="Catcheside P."/>
            <person name="Chovatia M."/>
            <person name="Cooper J."/>
            <person name="Damon W."/>
            <person name="Desjardin D."/>
            <person name="Finy P."/>
            <person name="Geml J."/>
            <person name="Haridas S."/>
            <person name="Hughes K."/>
            <person name="Justo A."/>
            <person name="Karasinski D."/>
            <person name="Kautmanova I."/>
            <person name="Kiss B."/>
            <person name="Kocsube S."/>
            <person name="Kotiranta H."/>
            <person name="LaButti K.M."/>
            <person name="Lechner B.E."/>
            <person name="Liimatainen K."/>
            <person name="Lipzen A."/>
            <person name="Lukacs Z."/>
            <person name="Mihaltcheva S."/>
            <person name="Morgado L.N."/>
            <person name="Niskanen T."/>
            <person name="Noordeloos M.E."/>
            <person name="Ohm R.A."/>
            <person name="Ortiz-Santana B."/>
            <person name="Ovrebo C."/>
            <person name="Racz N."/>
            <person name="Riley R."/>
            <person name="Savchenko A."/>
            <person name="Shiryaev A."/>
            <person name="Soop K."/>
            <person name="Spirin V."/>
            <person name="Szebenyi C."/>
            <person name="Tomsovsky M."/>
            <person name="Tulloss R.E."/>
            <person name="Uehling J."/>
            <person name="Grigoriev I.V."/>
            <person name="Vagvolgyi C."/>
            <person name="Papp T."/>
            <person name="Martin F.M."/>
            <person name="Miettinen O."/>
            <person name="Hibbett D.S."/>
            <person name="Nagy L.G."/>
        </authorList>
    </citation>
    <scope>NUCLEOTIDE SEQUENCE [LARGE SCALE GENOMIC DNA]</scope>
    <source>
        <strain evidence="1 2">CBS 121175</strain>
    </source>
</reference>
<dbReference type="Proteomes" id="UP000307440">
    <property type="component" value="Unassembled WGS sequence"/>
</dbReference>
<name>A0A5C3KMT8_COPMA</name>
<organism evidence="1 2">
    <name type="scientific">Coprinopsis marcescibilis</name>
    <name type="common">Agaric fungus</name>
    <name type="synonym">Psathyrella marcescibilis</name>
    <dbReference type="NCBI Taxonomy" id="230819"/>
    <lineage>
        <taxon>Eukaryota</taxon>
        <taxon>Fungi</taxon>
        <taxon>Dikarya</taxon>
        <taxon>Basidiomycota</taxon>
        <taxon>Agaricomycotina</taxon>
        <taxon>Agaricomycetes</taxon>
        <taxon>Agaricomycetidae</taxon>
        <taxon>Agaricales</taxon>
        <taxon>Agaricineae</taxon>
        <taxon>Psathyrellaceae</taxon>
        <taxon>Coprinopsis</taxon>
    </lineage>
</organism>
<accession>A0A5C3KMT8</accession>
<proteinExistence type="predicted"/>
<evidence type="ECO:0000313" key="2">
    <source>
        <dbReference type="Proteomes" id="UP000307440"/>
    </source>
</evidence>